<dbReference type="AlphaFoldDB" id="A0A024V908"/>
<name>A0A024V908_PLAFA</name>
<dbReference type="InterPro" id="IPR012674">
    <property type="entry name" value="Calycin"/>
</dbReference>
<evidence type="ECO:0008006" key="4">
    <source>
        <dbReference type="Google" id="ProtNLM"/>
    </source>
</evidence>
<proteinExistence type="predicted"/>
<dbReference type="SMR" id="A0A024V908"/>
<gene>
    <name evidence="2" type="ORF">PFFVO_02561</name>
</gene>
<evidence type="ECO:0000256" key="1">
    <source>
        <dbReference type="SAM" id="SignalP"/>
    </source>
</evidence>
<reference evidence="2 3" key="1">
    <citation type="submission" date="2013-02" db="EMBL/GenBank/DDBJ databases">
        <title>The Genome Annotation of Plasmodium falciparum Vietnam Oak-Knoll (FVO).</title>
        <authorList>
            <consortium name="The Broad Institute Genome Sequencing Platform"/>
            <consortium name="The Broad Institute Genome Sequencing Center for Infectious Disease"/>
            <person name="Neafsey D."/>
            <person name="Hoffman S."/>
            <person name="Volkman S."/>
            <person name="Rosenthal P."/>
            <person name="Walker B."/>
            <person name="Young S.K."/>
            <person name="Zeng Q."/>
            <person name="Gargeya S."/>
            <person name="Fitzgerald M."/>
            <person name="Haas B."/>
            <person name="Abouelleil A."/>
            <person name="Allen A.W."/>
            <person name="Alvarado L."/>
            <person name="Arachchi H.M."/>
            <person name="Berlin A.M."/>
            <person name="Chapman S.B."/>
            <person name="Gainer-Dewar J."/>
            <person name="Goldberg J."/>
            <person name="Griggs A."/>
            <person name="Gujja S."/>
            <person name="Hansen M."/>
            <person name="Howarth C."/>
            <person name="Imamovic A."/>
            <person name="Ireland A."/>
            <person name="Larimer J."/>
            <person name="McCowan C."/>
            <person name="Murphy C."/>
            <person name="Pearson M."/>
            <person name="Poon T.W."/>
            <person name="Priest M."/>
            <person name="Roberts A."/>
            <person name="Saif S."/>
            <person name="Shea T."/>
            <person name="Sisk P."/>
            <person name="Sykes S."/>
            <person name="Wortman J."/>
            <person name="Nusbaum C."/>
            <person name="Birren B."/>
        </authorList>
    </citation>
    <scope>NUCLEOTIDE SEQUENCE [LARGE SCALE GENOMIC DNA]</scope>
    <source>
        <strain evidence="3">Vietnam Oak-Knoll (FVO)</strain>
    </source>
</reference>
<feature type="chain" id="PRO_5001538812" description="Parasitophorous vacuolar protein 5" evidence="1">
    <location>
        <begin position="21"/>
        <end position="217"/>
    </location>
</feature>
<evidence type="ECO:0000313" key="2">
    <source>
        <dbReference type="EMBL" id="ETW18665.1"/>
    </source>
</evidence>
<dbReference type="OrthoDB" id="391128at2759"/>
<accession>A0A024V908</accession>
<dbReference type="Gene3D" id="2.40.128.20">
    <property type="match status" value="1"/>
</dbReference>
<organism evidence="2 3">
    <name type="scientific">Plasmodium falciparum Vietnam Oak-Knoll</name>
    <name type="common">FVO</name>
    <dbReference type="NCBI Taxonomy" id="1036723"/>
    <lineage>
        <taxon>Eukaryota</taxon>
        <taxon>Sar</taxon>
        <taxon>Alveolata</taxon>
        <taxon>Apicomplexa</taxon>
        <taxon>Aconoidasida</taxon>
        <taxon>Haemosporida</taxon>
        <taxon>Plasmodiidae</taxon>
        <taxon>Plasmodium</taxon>
        <taxon>Plasmodium (Laverania)</taxon>
    </lineage>
</organism>
<keyword evidence="1" id="KW-0732">Signal</keyword>
<feature type="signal peptide" evidence="1">
    <location>
        <begin position="1"/>
        <end position="20"/>
    </location>
</feature>
<protein>
    <recommendedName>
        <fullName evidence="4">Parasitophorous vacuolar protein 5</fullName>
    </recommendedName>
</protein>
<reference evidence="2 3" key="2">
    <citation type="submission" date="2013-02" db="EMBL/GenBank/DDBJ databases">
        <title>The Genome Sequence of Plasmodium falciparum Vietnam Oak-Knoll (FVO).</title>
        <authorList>
            <consortium name="The Broad Institute Genome Sequencing Platform"/>
            <consortium name="The Broad Institute Genome Sequencing Center for Infectious Disease"/>
            <person name="Neafsey D."/>
            <person name="Cheeseman I."/>
            <person name="Volkman S."/>
            <person name="Adams J."/>
            <person name="Walker B."/>
            <person name="Young S.K."/>
            <person name="Zeng Q."/>
            <person name="Gargeya S."/>
            <person name="Fitzgerald M."/>
            <person name="Haas B."/>
            <person name="Abouelleil A."/>
            <person name="Alvarado L."/>
            <person name="Arachchi H.M."/>
            <person name="Berlin A.M."/>
            <person name="Chapman S.B."/>
            <person name="Dewar J."/>
            <person name="Goldberg J."/>
            <person name="Griggs A."/>
            <person name="Gujja S."/>
            <person name="Hansen M."/>
            <person name="Howarth C."/>
            <person name="Imamovic A."/>
            <person name="Larimer J."/>
            <person name="McCowan C."/>
            <person name="Murphy C."/>
            <person name="Neiman D."/>
            <person name="Pearson M."/>
            <person name="Priest M."/>
            <person name="Roberts A."/>
            <person name="Saif S."/>
            <person name="Shea T."/>
            <person name="Sisk P."/>
            <person name="Sykes S."/>
            <person name="Wortman J."/>
            <person name="Nusbaum C."/>
            <person name="Birren B."/>
        </authorList>
    </citation>
    <scope>NUCLEOTIDE SEQUENCE [LARGE SCALE GENOMIC DNA]</scope>
    <source>
        <strain evidence="3">Vietnam Oak-Knoll (FVO)</strain>
    </source>
</reference>
<dbReference type="SUPFAM" id="SSF50814">
    <property type="entry name" value="Lipocalins"/>
    <property type="match status" value="1"/>
</dbReference>
<sequence>MIKKAVSLFFIFFLFTIIRASPGNDNNNVNNDGVVHVLSKNIDVKNLQGTFYEIATNASDKIFPGLACRCTKYEFSGLKRDGNLGYVLINFSCARNFIFGEKKSEMTFKLILNKPLDENTTTVEEFNASIYLVQGNQQILLNGNINIIYAELNEQNEFEHLILGGQKSIEPMIIMSKYRTVLLDTYNKLINSLYLAGYEPSLLTWPFIIQTDQTFCD</sequence>
<evidence type="ECO:0000313" key="3">
    <source>
        <dbReference type="Proteomes" id="UP000030690"/>
    </source>
</evidence>
<dbReference type="EMBL" id="KI925078">
    <property type="protein sequence ID" value="ETW18665.1"/>
    <property type="molecule type" value="Genomic_DNA"/>
</dbReference>
<dbReference type="Proteomes" id="UP000030690">
    <property type="component" value="Unassembled WGS sequence"/>
</dbReference>